<dbReference type="Gene3D" id="1.10.10.1420">
    <property type="entry name" value="DNA replication factor Cdt1, C-terminal WH domain"/>
    <property type="match status" value="1"/>
</dbReference>
<dbReference type="InterPro" id="IPR045173">
    <property type="entry name" value="Cdt1"/>
</dbReference>
<dbReference type="CDD" id="cd08674">
    <property type="entry name" value="Cdt1_m"/>
    <property type="match status" value="1"/>
</dbReference>
<reference evidence="4" key="1">
    <citation type="journal article" date="2023" name="Insect Mol. Biol.">
        <title>Genome sequencing provides insights into the evolution of gene families encoding plant cell wall-degrading enzymes in longhorned beetles.</title>
        <authorList>
            <person name="Shin N.R."/>
            <person name="Okamura Y."/>
            <person name="Kirsch R."/>
            <person name="Pauchet Y."/>
        </authorList>
    </citation>
    <scope>NUCLEOTIDE SEQUENCE</scope>
    <source>
        <strain evidence="4">RBIC_L_NR</strain>
    </source>
</reference>
<dbReference type="AlphaFoldDB" id="A0AAV8XTQ0"/>
<dbReference type="PANTHER" id="PTHR28637">
    <property type="entry name" value="DNA REPLICATION FACTOR CDT1"/>
    <property type="match status" value="1"/>
</dbReference>
<dbReference type="GO" id="GO:0000076">
    <property type="term" value="P:DNA replication checkpoint signaling"/>
    <property type="evidence" value="ECO:0007669"/>
    <property type="project" value="TreeGrafter"/>
</dbReference>
<dbReference type="InterPro" id="IPR036390">
    <property type="entry name" value="WH_DNA-bd_sf"/>
</dbReference>
<dbReference type="Pfam" id="PF08839">
    <property type="entry name" value="CDT1"/>
    <property type="match status" value="1"/>
</dbReference>
<dbReference type="InterPro" id="IPR014939">
    <property type="entry name" value="CDT1_Gemini-bd-like"/>
</dbReference>
<keyword evidence="2" id="KW-0131">Cell cycle</keyword>
<evidence type="ECO:0000259" key="3">
    <source>
        <dbReference type="SMART" id="SM01075"/>
    </source>
</evidence>
<accession>A0AAV8XTQ0</accession>
<evidence type="ECO:0000313" key="5">
    <source>
        <dbReference type="Proteomes" id="UP001162156"/>
    </source>
</evidence>
<evidence type="ECO:0000256" key="2">
    <source>
        <dbReference type="ARBA" id="ARBA00023306"/>
    </source>
</evidence>
<dbReference type="CDD" id="cd08767">
    <property type="entry name" value="Cdt1_c"/>
    <property type="match status" value="1"/>
</dbReference>
<sequence>MAQPSVACFFNTRKRSAIEETKINRARKVLLLDSSNLTSQANDGLETKRGKILSQNINGKDVLCTKNINKPQDKEEIRILPNKIRERKKMREVANNQDIQQLLITMDKREKIIKGSSEQTVIDEVKECERHVTPPSTPKKMVNAMDKLKQKPDGPSIKEIKRKMTRSARLAELKASINRFQEGATKLKDVEKKTSLIPESPKLKNFKTIELEVQTSPQKVFSPEKAYLSPRKDSSARRNLIHLLSPTKNAISAYPASPSKLILEEASKPALTLPYKYRYLAEMFRCIDTVSQILFNRKETITFRKLKPAVEEMLKRNLLEKHISQIRHIYPEAFKFQQEKVRVFGSGMKQEQWELVLIPNIGNAEHMNSDILLERRRRLFSILINKVKDFHNEFLNSLDPPLIIAKDKITRWHPEFDIERVPDIELATLPQSPLEDKLTTGKEVLEKARQMFNCNTRMEQALQKLKHVAETSTLPAENTEPEEKPTSVLKGIPKALLEKVRQKQAAKALVSMTRSADKEKEVMLYSRLPELARLIRNLFVSEKKSVLPLDVVVEKLGNCYRAHLNKTEMEEHLKVISEEVPNWLIFHDIRNCIYLKLAKNADLSLVINKLENIAKQKSGY</sequence>
<gene>
    <name evidence="4" type="ORF">NQ314_010232</name>
</gene>
<dbReference type="GO" id="GO:0005634">
    <property type="term" value="C:nucleus"/>
    <property type="evidence" value="ECO:0007669"/>
    <property type="project" value="TreeGrafter"/>
</dbReference>
<evidence type="ECO:0000256" key="1">
    <source>
        <dbReference type="ARBA" id="ARBA00008356"/>
    </source>
</evidence>
<dbReference type="GO" id="GO:0071163">
    <property type="term" value="P:DNA replication preinitiation complex assembly"/>
    <property type="evidence" value="ECO:0007669"/>
    <property type="project" value="InterPro"/>
</dbReference>
<dbReference type="PANTHER" id="PTHR28637:SF1">
    <property type="entry name" value="DNA REPLICATION FACTOR CDT1"/>
    <property type="match status" value="1"/>
</dbReference>
<keyword evidence="5" id="KW-1185">Reference proteome</keyword>
<dbReference type="Proteomes" id="UP001162156">
    <property type="component" value="Unassembled WGS sequence"/>
</dbReference>
<name>A0AAV8XTQ0_9CUCU</name>
<dbReference type="EMBL" id="JANEYF010002810">
    <property type="protein sequence ID" value="KAJ8942003.1"/>
    <property type="molecule type" value="Genomic_DNA"/>
</dbReference>
<dbReference type="GO" id="GO:0000278">
    <property type="term" value="P:mitotic cell cycle"/>
    <property type="evidence" value="ECO:0007669"/>
    <property type="project" value="TreeGrafter"/>
</dbReference>
<comment type="caution">
    <text evidence="4">The sequence shown here is derived from an EMBL/GenBank/DDBJ whole genome shotgun (WGS) entry which is preliminary data.</text>
</comment>
<dbReference type="Pfam" id="PF16679">
    <property type="entry name" value="CDT1_C"/>
    <property type="match status" value="1"/>
</dbReference>
<dbReference type="GO" id="GO:0070182">
    <property type="term" value="F:DNA polymerase binding"/>
    <property type="evidence" value="ECO:0007669"/>
    <property type="project" value="TreeGrafter"/>
</dbReference>
<dbReference type="InterPro" id="IPR032054">
    <property type="entry name" value="Cdt1_C"/>
</dbReference>
<dbReference type="InterPro" id="IPR038090">
    <property type="entry name" value="Cdt1_C_WH_dom_sf"/>
</dbReference>
<evidence type="ECO:0000313" key="4">
    <source>
        <dbReference type="EMBL" id="KAJ8942003.1"/>
    </source>
</evidence>
<proteinExistence type="inferred from homology"/>
<dbReference type="GO" id="GO:0030174">
    <property type="term" value="P:regulation of DNA-templated DNA replication initiation"/>
    <property type="evidence" value="ECO:0007669"/>
    <property type="project" value="InterPro"/>
</dbReference>
<dbReference type="SMART" id="SM01075">
    <property type="entry name" value="CDT1"/>
    <property type="match status" value="1"/>
</dbReference>
<dbReference type="SUPFAM" id="SSF46785">
    <property type="entry name" value="Winged helix' DNA-binding domain"/>
    <property type="match status" value="1"/>
</dbReference>
<dbReference type="GO" id="GO:0003677">
    <property type="term" value="F:DNA binding"/>
    <property type="evidence" value="ECO:0007669"/>
    <property type="project" value="InterPro"/>
</dbReference>
<protein>
    <recommendedName>
        <fullName evidence="3">CDT1 Geminin-binding domain-containing protein</fullName>
    </recommendedName>
</protein>
<comment type="similarity">
    <text evidence="1">Belongs to the Cdt1 family.</text>
</comment>
<feature type="domain" description="CDT1 Geminin-binding" evidence="3">
    <location>
        <begin position="273"/>
        <end position="431"/>
    </location>
</feature>
<organism evidence="4 5">
    <name type="scientific">Rhamnusium bicolor</name>
    <dbReference type="NCBI Taxonomy" id="1586634"/>
    <lineage>
        <taxon>Eukaryota</taxon>
        <taxon>Metazoa</taxon>
        <taxon>Ecdysozoa</taxon>
        <taxon>Arthropoda</taxon>
        <taxon>Hexapoda</taxon>
        <taxon>Insecta</taxon>
        <taxon>Pterygota</taxon>
        <taxon>Neoptera</taxon>
        <taxon>Endopterygota</taxon>
        <taxon>Coleoptera</taxon>
        <taxon>Polyphaga</taxon>
        <taxon>Cucujiformia</taxon>
        <taxon>Chrysomeloidea</taxon>
        <taxon>Cerambycidae</taxon>
        <taxon>Lepturinae</taxon>
        <taxon>Rhagiini</taxon>
        <taxon>Rhamnusium</taxon>
    </lineage>
</organism>